<evidence type="ECO:0008006" key="3">
    <source>
        <dbReference type="Google" id="ProtNLM"/>
    </source>
</evidence>
<dbReference type="AlphaFoldDB" id="A0A1G6Z939"/>
<name>A0A1G6Z939_9SPHI</name>
<sequence>METEILNKAIAFPDEQLSFEPIVAYLQALPPEANPLRQPFLTEAAKQIIVLNEKHRKDPSGKSAISALIKLIDETLSFRLEQRTSFEFYTRPTWNGILHLKTGLPGLLQSAVEHDAFLKGLEFRFHHERELQLIWCYRAIWNHFADFPPLLAAENIFSFQSESDGCRYYYQLDTDDRFMHVTSTLSSHKCRQAIADIDATSLSEKETFQQLMERLPLAEFTFTGFGRITVTDITVPHMTKQIARQVVTDDGYTKSPGYPKDVREALHQVSGSRNLRFGLLTMFQLNGKFIFSGQHTMEESSTNFSDSVQKNLFDYLVNVYRLKPSRIYLEEITDDIAEKHEYLKARRDNGIRSFALLPVFLHGRLVGVLEVLAKNGKDLTKNTLSQLETFFPVLSAIFSKSITSLEQSLEQIIKNKFTSLQPAVQWRFNNADWRYLENSETLVTATDIEDIEFDRVYPLYGAVDIKNSTINRNRALRADAVYQLQLLGKTLSVLKTNTAFSLLDEKIAACKKWQKMVHDESRALLEGELDFFLENDIYCFIKELVRSKPGIAAYTENYFNSLDELHGKSSEQRRLLEGSMNQVIGGINELIDQISLQAQVDFPCLFEKFRTDGVEYDIYIGQSLAPDRPFYQIFIQNLRLLQLTNMIAIAHRTQRLQPGLPVPVEITQLIFVNPNVIDIRFRRDERRFDVEGAYNIRYHIVKKRIDKVLIKNSTERLTCPGKIAIVYTNQREADEYLVHIRYLQSELLITPEVELLELEQLQGVIGLKAIRVAILYPE</sequence>
<accession>A0A1G6Z939</accession>
<dbReference type="Gene3D" id="3.30.450.40">
    <property type="match status" value="1"/>
</dbReference>
<reference evidence="1 2" key="1">
    <citation type="submission" date="2016-10" db="EMBL/GenBank/DDBJ databases">
        <authorList>
            <person name="de Groot N.N."/>
        </authorList>
    </citation>
    <scope>NUCLEOTIDE SEQUENCE [LARGE SCALE GENOMIC DNA]</scope>
    <source>
        <strain evidence="1 2">47C3B</strain>
    </source>
</reference>
<organism evidence="1 2">
    <name type="scientific">Mucilaginibacter pineti</name>
    <dbReference type="NCBI Taxonomy" id="1391627"/>
    <lineage>
        <taxon>Bacteria</taxon>
        <taxon>Pseudomonadati</taxon>
        <taxon>Bacteroidota</taxon>
        <taxon>Sphingobacteriia</taxon>
        <taxon>Sphingobacteriales</taxon>
        <taxon>Sphingobacteriaceae</taxon>
        <taxon>Mucilaginibacter</taxon>
    </lineage>
</organism>
<dbReference type="RefSeq" id="WP_091148124.1">
    <property type="nucleotide sequence ID" value="NZ_FNAI01000003.1"/>
</dbReference>
<dbReference type="STRING" id="1391627.SAMN05216464_103245"/>
<dbReference type="InterPro" id="IPR029016">
    <property type="entry name" value="GAF-like_dom_sf"/>
</dbReference>
<evidence type="ECO:0000313" key="1">
    <source>
        <dbReference type="EMBL" id="SDD98507.1"/>
    </source>
</evidence>
<dbReference type="OrthoDB" id="627374at2"/>
<proteinExistence type="predicted"/>
<dbReference type="EMBL" id="FNAI01000003">
    <property type="protein sequence ID" value="SDD98507.1"/>
    <property type="molecule type" value="Genomic_DNA"/>
</dbReference>
<protein>
    <recommendedName>
        <fullName evidence="3">GAF domain-containing protein</fullName>
    </recommendedName>
</protein>
<dbReference type="Proteomes" id="UP000199072">
    <property type="component" value="Unassembled WGS sequence"/>
</dbReference>
<gene>
    <name evidence="1" type="ORF">SAMN05216464_103245</name>
</gene>
<keyword evidence="2" id="KW-1185">Reference proteome</keyword>
<evidence type="ECO:0000313" key="2">
    <source>
        <dbReference type="Proteomes" id="UP000199072"/>
    </source>
</evidence>